<dbReference type="GO" id="GO:0016020">
    <property type="term" value="C:membrane"/>
    <property type="evidence" value="ECO:0007669"/>
    <property type="project" value="UniProtKB-SubCell"/>
</dbReference>
<evidence type="ECO:0000313" key="10">
    <source>
        <dbReference type="EMBL" id="PSS17561.1"/>
    </source>
</evidence>
<gene>
    <name evidence="10" type="ORF">CEY00_Acc12349</name>
</gene>
<accession>A0A2R6QYX3</accession>
<sequence length="269" mass="30114">MLMASIQHTVYYCCVSKGGRTLYAYCGGDGEIENLASLCLEKTPPYHKLYFQTMGKKTFGFLLEDGYVYFAIVDEGLGNLGVLRFLEHVRDEFRKVAKKGSRRSISNLSSLCIEEQLVPVIHRLITSLENVSRSTDSDWPSLHHGDLFVSPTSDPNGQNDVTASTKAPLLSKKEKKKMKDHVIAMRDIELEEHRRSTDMGSSVDSNYQSGVVSSSSVHKDSVLMRTRSGSQNIRNKWCRQVRIVLAIDAAICLVLFVIWLIICGGTECL</sequence>
<dbReference type="InterPro" id="IPR011012">
    <property type="entry name" value="Longin-like_dom_sf"/>
</dbReference>
<keyword evidence="8" id="KW-1133">Transmembrane helix</keyword>
<keyword evidence="5" id="KW-0611">Plant defense</keyword>
<protein>
    <submittedName>
        <fullName evidence="10">Phytolongin Phyl1.1 like</fullName>
    </submittedName>
</protein>
<organism evidence="10 11">
    <name type="scientific">Actinidia chinensis var. chinensis</name>
    <name type="common">Chinese soft-hair kiwi</name>
    <dbReference type="NCBI Taxonomy" id="1590841"/>
    <lineage>
        <taxon>Eukaryota</taxon>
        <taxon>Viridiplantae</taxon>
        <taxon>Streptophyta</taxon>
        <taxon>Embryophyta</taxon>
        <taxon>Tracheophyta</taxon>
        <taxon>Spermatophyta</taxon>
        <taxon>Magnoliopsida</taxon>
        <taxon>eudicotyledons</taxon>
        <taxon>Gunneridae</taxon>
        <taxon>Pentapetalae</taxon>
        <taxon>asterids</taxon>
        <taxon>Ericales</taxon>
        <taxon>Actinidiaceae</taxon>
        <taxon>Actinidia</taxon>
    </lineage>
</organism>
<dbReference type="SMART" id="SM01270">
    <property type="entry name" value="Longin"/>
    <property type="match status" value="1"/>
</dbReference>
<keyword evidence="11" id="KW-1185">Reference proteome</keyword>
<evidence type="ECO:0000256" key="3">
    <source>
        <dbReference type="ARBA" id="ARBA00008025"/>
    </source>
</evidence>
<comment type="similarity">
    <text evidence="3">Belongs to the synaptobrevin family.</text>
</comment>
<dbReference type="Proteomes" id="UP000241394">
    <property type="component" value="Chromosome LG11"/>
</dbReference>
<evidence type="ECO:0000256" key="5">
    <source>
        <dbReference type="ARBA" id="ARBA00022821"/>
    </source>
</evidence>
<dbReference type="Gramene" id="PSS17561">
    <property type="protein sequence ID" value="PSS17561"/>
    <property type="gene ID" value="CEY00_Acc12349"/>
</dbReference>
<reference evidence="11" key="2">
    <citation type="journal article" date="2018" name="BMC Genomics">
        <title>A manually annotated Actinidia chinensis var. chinensis (kiwifruit) genome highlights the challenges associated with draft genomes and gene prediction in plants.</title>
        <authorList>
            <person name="Pilkington S.M."/>
            <person name="Crowhurst R."/>
            <person name="Hilario E."/>
            <person name="Nardozza S."/>
            <person name="Fraser L."/>
            <person name="Peng Y."/>
            <person name="Gunaseelan K."/>
            <person name="Simpson R."/>
            <person name="Tahir J."/>
            <person name="Deroles S.C."/>
            <person name="Templeton K."/>
            <person name="Luo Z."/>
            <person name="Davy M."/>
            <person name="Cheng C."/>
            <person name="McNeilage M."/>
            <person name="Scaglione D."/>
            <person name="Liu Y."/>
            <person name="Zhang Q."/>
            <person name="Datson P."/>
            <person name="De Silva N."/>
            <person name="Gardiner S.E."/>
            <person name="Bassett H."/>
            <person name="Chagne D."/>
            <person name="McCallum J."/>
            <person name="Dzierzon H."/>
            <person name="Deng C."/>
            <person name="Wang Y.Y."/>
            <person name="Barron L."/>
            <person name="Manako K."/>
            <person name="Bowen J."/>
            <person name="Foster T.M."/>
            <person name="Erridge Z.A."/>
            <person name="Tiffin H."/>
            <person name="Waite C.N."/>
            <person name="Davies K.M."/>
            <person name="Grierson E.P."/>
            <person name="Laing W.A."/>
            <person name="Kirk R."/>
            <person name="Chen X."/>
            <person name="Wood M."/>
            <person name="Montefiori M."/>
            <person name="Brummell D.A."/>
            <person name="Schwinn K.E."/>
            <person name="Catanach A."/>
            <person name="Fullerton C."/>
            <person name="Li D."/>
            <person name="Meiyalaghan S."/>
            <person name="Nieuwenhuizen N."/>
            <person name="Read N."/>
            <person name="Prakash R."/>
            <person name="Hunter D."/>
            <person name="Zhang H."/>
            <person name="McKenzie M."/>
            <person name="Knabel M."/>
            <person name="Harris A."/>
            <person name="Allan A.C."/>
            <person name="Gleave A."/>
            <person name="Chen A."/>
            <person name="Janssen B.J."/>
            <person name="Plunkett B."/>
            <person name="Ampomah-Dwamena C."/>
            <person name="Voogd C."/>
            <person name="Leif D."/>
            <person name="Lafferty D."/>
            <person name="Souleyre E.J.F."/>
            <person name="Varkonyi-Gasic E."/>
            <person name="Gambi F."/>
            <person name="Hanley J."/>
            <person name="Yao J.L."/>
            <person name="Cheung J."/>
            <person name="David K.M."/>
            <person name="Warren B."/>
            <person name="Marsh K."/>
            <person name="Snowden K.C."/>
            <person name="Lin-Wang K."/>
            <person name="Brian L."/>
            <person name="Martinez-Sanchez M."/>
            <person name="Wang M."/>
            <person name="Ileperuma N."/>
            <person name="Macnee N."/>
            <person name="Campin R."/>
            <person name="McAtee P."/>
            <person name="Drummond R.S.M."/>
            <person name="Espley R.V."/>
            <person name="Ireland H.S."/>
            <person name="Wu R."/>
            <person name="Atkinson R.G."/>
            <person name="Karunairetnam S."/>
            <person name="Bulley S."/>
            <person name="Chunkath S."/>
            <person name="Hanley Z."/>
            <person name="Storey R."/>
            <person name="Thrimawithana A.H."/>
            <person name="Thomson S."/>
            <person name="David C."/>
            <person name="Testolin R."/>
            <person name="Huang H."/>
            <person name="Hellens R.P."/>
            <person name="Schaffer R.J."/>
        </authorList>
    </citation>
    <scope>NUCLEOTIDE SEQUENCE [LARGE SCALE GENOMIC DNA]</scope>
    <source>
        <strain evidence="11">cv. Red5</strain>
    </source>
</reference>
<evidence type="ECO:0000313" key="11">
    <source>
        <dbReference type="Proteomes" id="UP000241394"/>
    </source>
</evidence>
<dbReference type="PANTHER" id="PTHR47461">
    <property type="entry name" value="PHYTOLONGIN PHYL1.2"/>
    <property type="match status" value="1"/>
</dbReference>
<dbReference type="GO" id="GO:0006952">
    <property type="term" value="P:defense response"/>
    <property type="evidence" value="ECO:0007669"/>
    <property type="project" value="UniProtKB-KW"/>
</dbReference>
<dbReference type="PROSITE" id="PS00271">
    <property type="entry name" value="THIONIN"/>
    <property type="match status" value="1"/>
</dbReference>
<keyword evidence="6 8" id="KW-0472">Membrane</keyword>
<dbReference type="InterPro" id="IPR001010">
    <property type="entry name" value="Thionin"/>
</dbReference>
<evidence type="ECO:0000256" key="6">
    <source>
        <dbReference type="ARBA" id="ARBA00023136"/>
    </source>
</evidence>
<dbReference type="InParanoid" id="A0A2R6QYX3"/>
<keyword evidence="8" id="KW-0812">Transmembrane</keyword>
<dbReference type="PANTHER" id="PTHR47461:SF1">
    <property type="entry name" value="PHYTOLONGIN PHYL1.2"/>
    <property type="match status" value="1"/>
</dbReference>
<comment type="caution">
    <text evidence="10">The sequence shown here is derived from an EMBL/GenBank/DDBJ whole genome shotgun (WGS) entry which is preliminary data.</text>
</comment>
<dbReference type="InterPro" id="IPR010908">
    <property type="entry name" value="Longin_dom"/>
</dbReference>
<feature type="transmembrane region" description="Helical" evidence="8">
    <location>
        <begin position="243"/>
        <end position="262"/>
    </location>
</feature>
<comment type="subcellular location">
    <subcellularLocation>
        <location evidence="1">Membrane</location>
    </subcellularLocation>
    <subcellularLocation>
        <location evidence="2">Secreted</location>
    </subcellularLocation>
</comment>
<evidence type="ECO:0000259" key="9">
    <source>
        <dbReference type="PROSITE" id="PS50859"/>
    </source>
</evidence>
<dbReference type="FunCoup" id="A0A2R6QYX3">
    <property type="interactions" value="1863"/>
</dbReference>
<evidence type="ECO:0000256" key="4">
    <source>
        <dbReference type="ARBA" id="ARBA00022525"/>
    </source>
</evidence>
<keyword evidence="4" id="KW-0964">Secreted</keyword>
<evidence type="ECO:0000256" key="1">
    <source>
        <dbReference type="ARBA" id="ARBA00004370"/>
    </source>
</evidence>
<feature type="domain" description="Longin" evidence="9">
    <location>
        <begin position="55"/>
        <end position="95"/>
    </location>
</feature>
<proteinExistence type="inferred from homology"/>
<evidence type="ECO:0000256" key="7">
    <source>
        <dbReference type="ARBA" id="ARBA00023157"/>
    </source>
</evidence>
<dbReference type="OrthoDB" id="1871923at2759"/>
<dbReference type="EMBL" id="NKQK01000011">
    <property type="protein sequence ID" value="PSS17561.1"/>
    <property type="molecule type" value="Genomic_DNA"/>
</dbReference>
<dbReference type="InterPro" id="IPR044783">
    <property type="entry name" value="PHYL"/>
</dbReference>
<dbReference type="OMA" id="GIWLAIC"/>
<reference evidence="10 11" key="1">
    <citation type="submission" date="2017-07" db="EMBL/GenBank/DDBJ databases">
        <title>An improved, manually edited Actinidia chinensis var. chinensis (kiwifruit) genome highlights the challenges associated with draft genomes and gene prediction in plants.</title>
        <authorList>
            <person name="Pilkington S."/>
            <person name="Crowhurst R."/>
            <person name="Hilario E."/>
            <person name="Nardozza S."/>
            <person name="Fraser L."/>
            <person name="Peng Y."/>
            <person name="Gunaseelan K."/>
            <person name="Simpson R."/>
            <person name="Tahir J."/>
            <person name="Deroles S."/>
            <person name="Templeton K."/>
            <person name="Luo Z."/>
            <person name="Davy M."/>
            <person name="Cheng C."/>
            <person name="Mcneilage M."/>
            <person name="Scaglione D."/>
            <person name="Liu Y."/>
            <person name="Zhang Q."/>
            <person name="Datson P."/>
            <person name="De Silva N."/>
            <person name="Gardiner S."/>
            <person name="Bassett H."/>
            <person name="Chagne D."/>
            <person name="Mccallum J."/>
            <person name="Dzierzon H."/>
            <person name="Deng C."/>
            <person name="Wang Y.-Y."/>
            <person name="Barron N."/>
            <person name="Manako K."/>
            <person name="Bowen J."/>
            <person name="Foster T."/>
            <person name="Erridge Z."/>
            <person name="Tiffin H."/>
            <person name="Waite C."/>
            <person name="Davies K."/>
            <person name="Grierson E."/>
            <person name="Laing W."/>
            <person name="Kirk R."/>
            <person name="Chen X."/>
            <person name="Wood M."/>
            <person name="Montefiori M."/>
            <person name="Brummell D."/>
            <person name="Schwinn K."/>
            <person name="Catanach A."/>
            <person name="Fullerton C."/>
            <person name="Li D."/>
            <person name="Meiyalaghan S."/>
            <person name="Nieuwenhuizen N."/>
            <person name="Read N."/>
            <person name="Prakash R."/>
            <person name="Hunter D."/>
            <person name="Zhang H."/>
            <person name="Mckenzie M."/>
            <person name="Knabel M."/>
            <person name="Harris A."/>
            <person name="Allan A."/>
            <person name="Chen A."/>
            <person name="Janssen B."/>
            <person name="Plunkett B."/>
            <person name="Dwamena C."/>
            <person name="Voogd C."/>
            <person name="Leif D."/>
            <person name="Lafferty D."/>
            <person name="Souleyre E."/>
            <person name="Varkonyi-Gasic E."/>
            <person name="Gambi F."/>
            <person name="Hanley J."/>
            <person name="Yao J.-L."/>
            <person name="Cheung J."/>
            <person name="David K."/>
            <person name="Warren B."/>
            <person name="Marsh K."/>
            <person name="Snowden K."/>
            <person name="Lin-Wang K."/>
            <person name="Brian L."/>
            <person name="Martinez-Sanchez M."/>
            <person name="Wang M."/>
            <person name="Ileperuma N."/>
            <person name="Macnee N."/>
            <person name="Campin R."/>
            <person name="Mcatee P."/>
            <person name="Drummond R."/>
            <person name="Espley R."/>
            <person name="Ireland H."/>
            <person name="Wu R."/>
            <person name="Atkinson R."/>
            <person name="Karunairetnam S."/>
            <person name="Bulley S."/>
            <person name="Chunkath S."/>
            <person name="Hanley Z."/>
            <person name="Storey R."/>
            <person name="Thrimawithana A."/>
            <person name="Thomson S."/>
            <person name="David C."/>
            <person name="Testolin R."/>
        </authorList>
    </citation>
    <scope>NUCLEOTIDE SEQUENCE [LARGE SCALE GENOMIC DNA]</scope>
    <source>
        <strain evidence="11">cv. Red5</strain>
        <tissue evidence="10">Young leaf</tissue>
    </source>
</reference>
<dbReference type="AlphaFoldDB" id="A0A2R6QYX3"/>
<dbReference type="STRING" id="1590841.A0A2R6QYX3"/>
<dbReference type="Gene3D" id="3.30.450.50">
    <property type="entry name" value="Longin domain"/>
    <property type="match status" value="1"/>
</dbReference>
<dbReference type="GO" id="GO:0005576">
    <property type="term" value="C:extracellular region"/>
    <property type="evidence" value="ECO:0007669"/>
    <property type="project" value="UniProtKB-SubCell"/>
</dbReference>
<keyword evidence="7" id="KW-1015">Disulfide bond</keyword>
<evidence type="ECO:0000256" key="8">
    <source>
        <dbReference type="SAM" id="Phobius"/>
    </source>
</evidence>
<name>A0A2R6QYX3_ACTCC</name>
<dbReference type="SUPFAM" id="SSF64356">
    <property type="entry name" value="SNARE-like"/>
    <property type="match status" value="1"/>
</dbReference>
<dbReference type="PROSITE" id="PS50859">
    <property type="entry name" value="LONGIN"/>
    <property type="match status" value="1"/>
</dbReference>
<evidence type="ECO:0000256" key="2">
    <source>
        <dbReference type="ARBA" id="ARBA00004613"/>
    </source>
</evidence>